<organism evidence="1 2">
    <name type="scientific">Caballeronia mineralivorans PML1(12)</name>
    <dbReference type="NCBI Taxonomy" id="908627"/>
    <lineage>
        <taxon>Bacteria</taxon>
        <taxon>Pseudomonadati</taxon>
        <taxon>Pseudomonadota</taxon>
        <taxon>Betaproteobacteria</taxon>
        <taxon>Burkholderiales</taxon>
        <taxon>Burkholderiaceae</taxon>
        <taxon>Caballeronia</taxon>
    </lineage>
</organism>
<dbReference type="PATRIC" id="fig|908627.4.peg.7822"/>
<reference evidence="1 2" key="1">
    <citation type="journal article" date="2015" name="Genome Announc.">
        <title>Draft Genome Sequence of Burkholderia sp. Strain PML1(12), an Ectomycorrhizosphere-Inhabiting Bacterium with Effective Mineral-Weathering Ability.</title>
        <authorList>
            <person name="Uroz S."/>
            <person name="Oger P."/>
        </authorList>
    </citation>
    <scope>NUCLEOTIDE SEQUENCE [LARGE SCALE GENOMIC DNA]</scope>
    <source>
        <strain evidence="2">PML1(12)</strain>
    </source>
</reference>
<sequence length="124" mass="13815">MMRSLNIRHPAMRCVAEALLDLFPSGADISEIGTDAKPCLFVSWRTGGMATYPGNIAWGVHYRFEAEALSLFDLVSEPVQHRFCEQVRDMSRHLKFDYADPDAVSLKIVDVPTELVRKSMAAAG</sequence>
<protein>
    <submittedName>
        <fullName evidence="1">Uncharacterized protein</fullName>
    </submittedName>
</protein>
<name>A0A0J1CM61_9BURK</name>
<dbReference type="Proteomes" id="UP000035963">
    <property type="component" value="Unassembled WGS sequence"/>
</dbReference>
<gene>
    <name evidence="1" type="ORF">EOS_34965</name>
</gene>
<dbReference type="AlphaFoldDB" id="A0A0J1CM61"/>
<evidence type="ECO:0000313" key="2">
    <source>
        <dbReference type="Proteomes" id="UP000035963"/>
    </source>
</evidence>
<evidence type="ECO:0000313" key="1">
    <source>
        <dbReference type="EMBL" id="KLU21589.1"/>
    </source>
</evidence>
<proteinExistence type="predicted"/>
<keyword evidence="2" id="KW-1185">Reference proteome</keyword>
<dbReference type="EMBL" id="AEJF01000210">
    <property type="protein sequence ID" value="KLU21589.1"/>
    <property type="molecule type" value="Genomic_DNA"/>
</dbReference>
<comment type="caution">
    <text evidence="1">The sequence shown here is derived from an EMBL/GenBank/DDBJ whole genome shotgun (WGS) entry which is preliminary data.</text>
</comment>
<dbReference type="OrthoDB" id="9131599at2"/>
<accession>A0A0J1CM61</accession>